<sequence>MRDFAGCYIAGQWRASDGPRIEVLSPASGALLGTVTEATGADVGAAVTAARTALDEPEWAASTPADRAELLSGLAAALKRRSGEFADLLCAEVGSPRSFSSFGQVGFAVGVYRSHARMVADFSFEEIRPAGAGGEVLVRRVPVGVTAAIVPWNVPLFMAAMKLAPALAAGCTVVIKPAPDAPLGVSLFSEVVEEAGIPPGVINIVSGGVATGEALVSHPGVDKVSFTGSTAAGKRIGAVCAAAVRRCALELGGKSPAIVLDDAAFDAETIGSLVTGVMGNNGQVCMAQTRILVPATRYAEFVDIFGKAVSALRVGDPADSSTDVGPLINRAALERVESMVSAAVGQGARVVTGGARPDGFDTGWYYQPTVLADVDNDMAIARDEVFGPVAVVIPYTDDSDAVRIANDSDYGLAAAVWSGDRSRAARVAARLRVGSVSVNSAAPLDLGSPFGGFKQSGIGREGGPEGIAGFLETQSIIR</sequence>
<dbReference type="Pfam" id="PF00171">
    <property type="entry name" value="Aldedh"/>
    <property type="match status" value="1"/>
</dbReference>
<dbReference type="EMBL" id="PSZD01000008">
    <property type="protein sequence ID" value="PPJ28151.1"/>
    <property type="molecule type" value="Genomic_DNA"/>
</dbReference>
<dbReference type="RefSeq" id="WP_104363387.1">
    <property type="nucleotide sequence ID" value="NZ_JBITKZ010000008.1"/>
</dbReference>
<dbReference type="PROSITE" id="PS00687">
    <property type="entry name" value="ALDEHYDE_DEHYDR_GLU"/>
    <property type="match status" value="1"/>
</dbReference>
<evidence type="ECO:0000313" key="6">
    <source>
        <dbReference type="EMBL" id="PPJ28151.1"/>
    </source>
</evidence>
<evidence type="ECO:0000256" key="4">
    <source>
        <dbReference type="RuleBase" id="RU003345"/>
    </source>
</evidence>
<dbReference type="InterPro" id="IPR015590">
    <property type="entry name" value="Aldehyde_DH_dom"/>
</dbReference>
<dbReference type="FunFam" id="3.40.605.10:FF:000007">
    <property type="entry name" value="NAD/NADP-dependent betaine aldehyde dehydrogenase"/>
    <property type="match status" value="1"/>
</dbReference>
<dbReference type="PANTHER" id="PTHR42804">
    <property type="entry name" value="ALDEHYDE DEHYDROGENASE"/>
    <property type="match status" value="1"/>
</dbReference>
<dbReference type="Gene3D" id="3.40.309.10">
    <property type="entry name" value="Aldehyde Dehydrogenase, Chain A, domain 2"/>
    <property type="match status" value="1"/>
</dbReference>
<accession>A0A2S6A6N2</accession>
<comment type="caution">
    <text evidence="6">The sequence shown here is derived from an EMBL/GenBank/DDBJ whole genome shotgun (WGS) entry which is preliminary data.</text>
</comment>
<dbReference type="AlphaFoldDB" id="A0A2S6A6N2"/>
<dbReference type="CDD" id="cd07139">
    <property type="entry name" value="ALDH_AldA-Rv0768"/>
    <property type="match status" value="1"/>
</dbReference>
<name>A0A2S6A6N2_9NOCA</name>
<dbReference type="Gene3D" id="3.40.605.10">
    <property type="entry name" value="Aldehyde Dehydrogenase, Chain A, domain 1"/>
    <property type="match status" value="1"/>
</dbReference>
<dbReference type="InterPro" id="IPR016162">
    <property type="entry name" value="Ald_DH_N"/>
</dbReference>
<keyword evidence="7" id="KW-1185">Reference proteome</keyword>
<keyword evidence="2 4" id="KW-0560">Oxidoreductase</keyword>
<feature type="active site" evidence="3">
    <location>
        <position position="250"/>
    </location>
</feature>
<proteinExistence type="inferred from homology"/>
<feature type="domain" description="Aldehyde dehydrogenase" evidence="5">
    <location>
        <begin position="13"/>
        <end position="476"/>
    </location>
</feature>
<dbReference type="FunFam" id="3.40.309.10:FF:000009">
    <property type="entry name" value="Aldehyde dehydrogenase A"/>
    <property type="match status" value="1"/>
</dbReference>
<dbReference type="GO" id="GO:0016620">
    <property type="term" value="F:oxidoreductase activity, acting on the aldehyde or oxo group of donors, NAD or NADP as acceptor"/>
    <property type="evidence" value="ECO:0007669"/>
    <property type="project" value="InterPro"/>
</dbReference>
<evidence type="ECO:0000313" key="7">
    <source>
        <dbReference type="Proteomes" id="UP000238356"/>
    </source>
</evidence>
<dbReference type="InterPro" id="IPR029510">
    <property type="entry name" value="Ald_DH_CS_GLU"/>
</dbReference>
<gene>
    <name evidence="6" type="ORF">C5F51_15140</name>
</gene>
<dbReference type="SUPFAM" id="SSF53720">
    <property type="entry name" value="ALDH-like"/>
    <property type="match status" value="1"/>
</dbReference>
<dbReference type="Proteomes" id="UP000238356">
    <property type="component" value="Unassembled WGS sequence"/>
</dbReference>
<dbReference type="InterPro" id="IPR016163">
    <property type="entry name" value="Ald_DH_C"/>
</dbReference>
<dbReference type="InterPro" id="IPR016161">
    <property type="entry name" value="Ald_DH/histidinol_DH"/>
</dbReference>
<dbReference type="PANTHER" id="PTHR42804:SF1">
    <property type="entry name" value="ALDEHYDE DEHYDROGENASE-RELATED"/>
    <property type="match status" value="1"/>
</dbReference>
<evidence type="ECO:0000256" key="2">
    <source>
        <dbReference type="ARBA" id="ARBA00023002"/>
    </source>
</evidence>
<reference evidence="6 7" key="1">
    <citation type="submission" date="2018-02" db="EMBL/GenBank/DDBJ databases">
        <title>8 Nocardia nova and 1 Nocardia cyriacigeorgica strain used for evolution to TMP-SMX.</title>
        <authorList>
            <person name="Mehta H."/>
            <person name="Weng J."/>
            <person name="Shamoo Y."/>
        </authorList>
    </citation>
    <scope>NUCLEOTIDE SEQUENCE [LARGE SCALE GENOMIC DNA]</scope>
    <source>
        <strain evidence="6 7">BAA2227</strain>
    </source>
</reference>
<evidence type="ECO:0000256" key="3">
    <source>
        <dbReference type="PROSITE-ProRule" id="PRU10007"/>
    </source>
</evidence>
<evidence type="ECO:0000259" key="5">
    <source>
        <dbReference type="Pfam" id="PF00171"/>
    </source>
</evidence>
<organism evidence="6 7">
    <name type="scientific">Nocardia nova</name>
    <dbReference type="NCBI Taxonomy" id="37330"/>
    <lineage>
        <taxon>Bacteria</taxon>
        <taxon>Bacillati</taxon>
        <taxon>Actinomycetota</taxon>
        <taxon>Actinomycetes</taxon>
        <taxon>Mycobacteriales</taxon>
        <taxon>Nocardiaceae</taxon>
        <taxon>Nocardia</taxon>
    </lineage>
</organism>
<comment type="similarity">
    <text evidence="1 4">Belongs to the aldehyde dehydrogenase family.</text>
</comment>
<evidence type="ECO:0000256" key="1">
    <source>
        <dbReference type="ARBA" id="ARBA00009986"/>
    </source>
</evidence>
<protein>
    <submittedName>
        <fullName evidence="6">Aldehyde dehydrogenase</fullName>
    </submittedName>
</protein>